<dbReference type="InterPro" id="IPR009057">
    <property type="entry name" value="Homeodomain-like_sf"/>
</dbReference>
<name>A0A7S9QBG6_9RHOB</name>
<evidence type="ECO:0000259" key="5">
    <source>
        <dbReference type="PROSITE" id="PS50977"/>
    </source>
</evidence>
<dbReference type="InterPro" id="IPR001647">
    <property type="entry name" value="HTH_TetR"/>
</dbReference>
<proteinExistence type="predicted"/>
<evidence type="ECO:0000256" key="4">
    <source>
        <dbReference type="PROSITE-ProRule" id="PRU00335"/>
    </source>
</evidence>
<keyword evidence="7" id="KW-1185">Reference proteome</keyword>
<sequence>MPRPSDAKSRLIDTAIRLFRCRGYHGVGLTELLEVSGAPKGSFYHHFPGGKEELGAVAVRTAGHRIAQLMETAFADATSMDEGAERLTQMIAEGFAASDYTAGCPVTTVLLDTVPQSEMLSKAGRAAFAEWRAVLVRHAERLGDDRDIDAMGTALLTAIEGGWMLARIQRSPEPILMAGRAFRMA</sequence>
<accession>A0A7S9QBG6</accession>
<feature type="domain" description="HTH tetR-type" evidence="5">
    <location>
        <begin position="5"/>
        <end position="65"/>
    </location>
</feature>
<dbReference type="PANTHER" id="PTHR47506:SF3">
    <property type="entry name" value="HTH-TYPE TRANSCRIPTIONAL REGULATOR LMRA"/>
    <property type="match status" value="1"/>
</dbReference>
<dbReference type="Gene3D" id="1.10.357.10">
    <property type="entry name" value="Tetracycline Repressor, domain 2"/>
    <property type="match status" value="1"/>
</dbReference>
<reference evidence="6 7" key="1">
    <citation type="submission" date="2020-11" db="EMBL/GenBank/DDBJ databases">
        <title>Description of Pontivivens ytuae sp. nov. isolated from deep sea sediment of Mariana Trench.</title>
        <authorList>
            <person name="Wang Z."/>
            <person name="Sun Q.-L."/>
            <person name="Xu X.-D."/>
            <person name="Tang Y.-Z."/>
            <person name="Zhang J."/>
        </authorList>
    </citation>
    <scope>NUCLEOTIDE SEQUENCE [LARGE SCALE GENOMIC DNA]</scope>
    <source>
        <strain evidence="6 7">MT2928</strain>
    </source>
</reference>
<dbReference type="AlphaFoldDB" id="A0A7S9QBG6"/>
<keyword evidence="2 4" id="KW-0238">DNA-binding</keyword>
<feature type="DNA-binding region" description="H-T-H motif" evidence="4">
    <location>
        <begin position="28"/>
        <end position="47"/>
    </location>
</feature>
<organism evidence="6 7">
    <name type="scientific">Pontivivens ytuae</name>
    <dbReference type="NCBI Taxonomy" id="2789856"/>
    <lineage>
        <taxon>Bacteria</taxon>
        <taxon>Pseudomonadati</taxon>
        <taxon>Pseudomonadota</taxon>
        <taxon>Alphaproteobacteria</taxon>
        <taxon>Rhodobacterales</taxon>
        <taxon>Paracoccaceae</taxon>
        <taxon>Pontivivens</taxon>
    </lineage>
</organism>
<dbReference type="PROSITE" id="PS50977">
    <property type="entry name" value="HTH_TETR_2"/>
    <property type="match status" value="1"/>
</dbReference>
<dbReference type="PANTHER" id="PTHR47506">
    <property type="entry name" value="TRANSCRIPTIONAL REGULATORY PROTEIN"/>
    <property type="match status" value="1"/>
</dbReference>
<dbReference type="KEGG" id="poz:I0K15_10780"/>
<dbReference type="RefSeq" id="WP_196101526.1">
    <property type="nucleotide sequence ID" value="NZ_CP064942.1"/>
</dbReference>
<keyword evidence="1" id="KW-0805">Transcription regulation</keyword>
<keyword evidence="3" id="KW-0804">Transcription</keyword>
<dbReference type="EMBL" id="CP064942">
    <property type="protein sequence ID" value="QPH52312.1"/>
    <property type="molecule type" value="Genomic_DNA"/>
</dbReference>
<evidence type="ECO:0000256" key="1">
    <source>
        <dbReference type="ARBA" id="ARBA00023015"/>
    </source>
</evidence>
<evidence type="ECO:0000313" key="7">
    <source>
        <dbReference type="Proteomes" id="UP000594800"/>
    </source>
</evidence>
<dbReference type="Proteomes" id="UP000594800">
    <property type="component" value="Chromosome"/>
</dbReference>
<dbReference type="Pfam" id="PF21993">
    <property type="entry name" value="TetR_C_13_2"/>
    <property type="match status" value="1"/>
</dbReference>
<dbReference type="InterPro" id="IPR036271">
    <property type="entry name" value="Tet_transcr_reg_TetR-rel_C_sf"/>
</dbReference>
<dbReference type="SUPFAM" id="SSF48498">
    <property type="entry name" value="Tetracyclin repressor-like, C-terminal domain"/>
    <property type="match status" value="1"/>
</dbReference>
<evidence type="ECO:0000256" key="3">
    <source>
        <dbReference type="ARBA" id="ARBA00023163"/>
    </source>
</evidence>
<evidence type="ECO:0000313" key="6">
    <source>
        <dbReference type="EMBL" id="QPH52312.1"/>
    </source>
</evidence>
<protein>
    <submittedName>
        <fullName evidence="6">TetR/AcrR family transcriptional regulator</fullName>
    </submittedName>
</protein>
<gene>
    <name evidence="6" type="ORF">I0K15_10780</name>
</gene>
<dbReference type="InterPro" id="IPR054156">
    <property type="entry name" value="YxaF_TetR_C"/>
</dbReference>
<dbReference type="GO" id="GO:0003677">
    <property type="term" value="F:DNA binding"/>
    <property type="evidence" value="ECO:0007669"/>
    <property type="project" value="UniProtKB-UniRule"/>
</dbReference>
<dbReference type="SUPFAM" id="SSF46689">
    <property type="entry name" value="Homeodomain-like"/>
    <property type="match status" value="1"/>
</dbReference>
<evidence type="ECO:0000256" key="2">
    <source>
        <dbReference type="ARBA" id="ARBA00023125"/>
    </source>
</evidence>
<dbReference type="Pfam" id="PF00440">
    <property type="entry name" value="TetR_N"/>
    <property type="match status" value="1"/>
</dbReference>